<dbReference type="RefSeq" id="WP_284228888.1">
    <property type="nucleotide sequence ID" value="NZ_BSUL01000001.1"/>
</dbReference>
<evidence type="ECO:0000256" key="10">
    <source>
        <dbReference type="PIRNR" id="PIRNR000441"/>
    </source>
</evidence>
<comment type="pathway">
    <text evidence="1">Amino-acid biosynthesis; L-cysteine biosynthesis; L-cysteine from L-serine: step 1/2.</text>
</comment>
<dbReference type="InterPro" id="IPR042122">
    <property type="entry name" value="Ser_AcTrfase_N_sf"/>
</dbReference>
<proteinExistence type="inferred from homology"/>
<dbReference type="InterPro" id="IPR053376">
    <property type="entry name" value="Serine_acetyltransferase"/>
</dbReference>
<dbReference type="InterPro" id="IPR045304">
    <property type="entry name" value="LbH_SAT"/>
</dbReference>
<evidence type="ECO:0000256" key="7">
    <source>
        <dbReference type="ARBA" id="ARBA00023192"/>
    </source>
</evidence>
<dbReference type="EC" id="2.3.1.30" evidence="3 10"/>
<dbReference type="EMBL" id="BSUL01000002">
    <property type="protein sequence ID" value="GMA29942.1"/>
    <property type="molecule type" value="Genomic_DNA"/>
</dbReference>
<keyword evidence="8 10" id="KW-0012">Acyltransferase</keyword>
<name>A0AA37XDL1_9MICO</name>
<evidence type="ECO:0000256" key="5">
    <source>
        <dbReference type="ARBA" id="ARBA00022605"/>
    </source>
</evidence>
<dbReference type="Gene3D" id="1.10.3130.10">
    <property type="entry name" value="serine acetyltransferase, domain 1"/>
    <property type="match status" value="1"/>
</dbReference>
<evidence type="ECO:0000256" key="8">
    <source>
        <dbReference type="ARBA" id="ARBA00023315"/>
    </source>
</evidence>
<evidence type="ECO:0000313" key="11">
    <source>
        <dbReference type="EMBL" id="GMA26813.1"/>
    </source>
</evidence>
<evidence type="ECO:0000256" key="9">
    <source>
        <dbReference type="ARBA" id="ARBA00049486"/>
    </source>
</evidence>
<accession>A0AA37XDL1</accession>
<evidence type="ECO:0000256" key="4">
    <source>
        <dbReference type="ARBA" id="ARBA00018522"/>
    </source>
</evidence>
<protein>
    <recommendedName>
        <fullName evidence="4 10">Serine acetyltransferase</fullName>
        <ecNumber evidence="3 10">2.3.1.30</ecNumber>
    </recommendedName>
</protein>
<dbReference type="NCBIfam" id="TIGR01172">
    <property type="entry name" value="cysE"/>
    <property type="match status" value="1"/>
</dbReference>
<keyword evidence="13" id="KW-1185">Reference proteome</keyword>
<dbReference type="InterPro" id="IPR011004">
    <property type="entry name" value="Trimer_LpxA-like_sf"/>
</dbReference>
<comment type="similarity">
    <text evidence="2 10">Belongs to the transferase hexapeptide repeat family.</text>
</comment>
<keyword evidence="5" id="KW-0028">Amino-acid biosynthesis</keyword>
<dbReference type="NCBIfam" id="NF041874">
    <property type="entry name" value="EPS_EpsC"/>
    <property type="match status" value="1"/>
</dbReference>
<evidence type="ECO:0000256" key="1">
    <source>
        <dbReference type="ARBA" id="ARBA00004876"/>
    </source>
</evidence>
<dbReference type="PIRSF" id="PIRSF000441">
    <property type="entry name" value="CysE"/>
    <property type="match status" value="1"/>
</dbReference>
<dbReference type="GO" id="GO:0009001">
    <property type="term" value="F:serine O-acetyltransferase activity"/>
    <property type="evidence" value="ECO:0007669"/>
    <property type="project" value="UniProtKB-EC"/>
</dbReference>
<dbReference type="Gene3D" id="2.160.10.10">
    <property type="entry name" value="Hexapeptide repeat proteins"/>
    <property type="match status" value="1"/>
</dbReference>
<dbReference type="InterPro" id="IPR005881">
    <property type="entry name" value="Ser_O-AcTrfase"/>
</dbReference>
<dbReference type="CDD" id="cd03354">
    <property type="entry name" value="LbH_SAT"/>
    <property type="match status" value="1"/>
</dbReference>
<dbReference type="EMBL" id="BSUL01000001">
    <property type="protein sequence ID" value="GMA26813.1"/>
    <property type="molecule type" value="Genomic_DNA"/>
</dbReference>
<reference evidence="12 13" key="1">
    <citation type="journal article" date="2014" name="Int. J. Syst. Evol. Microbiol.">
        <title>Complete genome sequence of Corynebacterium casei LMG S-19264T (=DSM 44701T), isolated from a smear-ripened cheese.</title>
        <authorList>
            <consortium name="US DOE Joint Genome Institute (JGI-PGF)"/>
            <person name="Walter F."/>
            <person name="Albersmeier A."/>
            <person name="Kalinowski J."/>
            <person name="Ruckert C."/>
        </authorList>
    </citation>
    <scope>NUCLEOTIDE SEQUENCE [LARGE SCALE GENOMIC DNA]</scope>
    <source>
        <strain evidence="12 13">NBRC 112289</strain>
    </source>
</reference>
<evidence type="ECO:0000256" key="3">
    <source>
        <dbReference type="ARBA" id="ARBA00013266"/>
    </source>
</evidence>
<evidence type="ECO:0000313" key="13">
    <source>
        <dbReference type="Proteomes" id="UP001157160"/>
    </source>
</evidence>
<evidence type="ECO:0000256" key="2">
    <source>
        <dbReference type="ARBA" id="ARBA00007274"/>
    </source>
</evidence>
<dbReference type="FunFam" id="2.160.10.10:FF:000007">
    <property type="entry name" value="Serine acetyltransferase"/>
    <property type="match status" value="1"/>
</dbReference>
<dbReference type="PANTHER" id="PTHR42811">
    <property type="entry name" value="SERINE ACETYLTRANSFERASE"/>
    <property type="match status" value="1"/>
</dbReference>
<dbReference type="AlphaFoldDB" id="A0AA37XDL1"/>
<keyword evidence="6 10" id="KW-0808">Transferase</keyword>
<dbReference type="GO" id="GO:0005737">
    <property type="term" value="C:cytoplasm"/>
    <property type="evidence" value="ECO:0007669"/>
    <property type="project" value="InterPro"/>
</dbReference>
<sequence>MRLREDVRAVQARDPAARSGLEIVLAYSGMHALWAHRASHTLWRAGLRLPARLLSQLVRSLTGVEIHPAARIGRRVVIDHGMGVVIGATAVVGDDVLIYHGVTLGGRTLRTGKRHPTIGDRVVIGAGAKVIGPVTVGADTRVGANAVVTRDAAPGSTLVGVPARQIGTGPAVPVELDLGAGI</sequence>
<dbReference type="Pfam" id="PF00132">
    <property type="entry name" value="Hexapep"/>
    <property type="match status" value="1"/>
</dbReference>
<evidence type="ECO:0000256" key="6">
    <source>
        <dbReference type="ARBA" id="ARBA00022679"/>
    </source>
</evidence>
<dbReference type="Proteomes" id="UP001157160">
    <property type="component" value="Unassembled WGS sequence"/>
</dbReference>
<keyword evidence="7" id="KW-0198">Cysteine biosynthesis</keyword>
<evidence type="ECO:0000313" key="12">
    <source>
        <dbReference type="EMBL" id="GMA29942.1"/>
    </source>
</evidence>
<organism evidence="12 13">
    <name type="scientific">Arenivirga flava</name>
    <dbReference type="NCBI Taxonomy" id="1930060"/>
    <lineage>
        <taxon>Bacteria</taxon>
        <taxon>Bacillati</taxon>
        <taxon>Actinomycetota</taxon>
        <taxon>Actinomycetes</taxon>
        <taxon>Micrococcales</taxon>
        <taxon>Microbacteriaceae</taxon>
        <taxon>Arenivirga</taxon>
    </lineage>
</organism>
<dbReference type="GO" id="GO:0006535">
    <property type="term" value="P:cysteine biosynthetic process from serine"/>
    <property type="evidence" value="ECO:0007669"/>
    <property type="project" value="InterPro"/>
</dbReference>
<gene>
    <name evidence="11" type="ORF">GCM10025874_00660</name>
    <name evidence="12" type="ORF">GCM10025874_31950</name>
</gene>
<comment type="caution">
    <text evidence="12">The sequence shown here is derived from an EMBL/GenBank/DDBJ whole genome shotgun (WGS) entry which is preliminary data.</text>
</comment>
<reference evidence="12" key="2">
    <citation type="submission" date="2023-02" db="EMBL/GenBank/DDBJ databases">
        <authorList>
            <person name="Sun Q."/>
            <person name="Mori K."/>
        </authorList>
    </citation>
    <scope>NUCLEOTIDE SEQUENCE</scope>
    <source>
        <strain evidence="12">NBRC 112289</strain>
    </source>
</reference>
<dbReference type="SUPFAM" id="SSF51161">
    <property type="entry name" value="Trimeric LpxA-like enzymes"/>
    <property type="match status" value="1"/>
</dbReference>
<comment type="catalytic activity">
    <reaction evidence="9 10">
        <text>L-serine + acetyl-CoA = O-acetyl-L-serine + CoA</text>
        <dbReference type="Rhea" id="RHEA:24560"/>
        <dbReference type="ChEBI" id="CHEBI:33384"/>
        <dbReference type="ChEBI" id="CHEBI:57287"/>
        <dbReference type="ChEBI" id="CHEBI:57288"/>
        <dbReference type="ChEBI" id="CHEBI:58340"/>
        <dbReference type="EC" id="2.3.1.30"/>
    </reaction>
</comment>
<dbReference type="InterPro" id="IPR001451">
    <property type="entry name" value="Hexapep"/>
</dbReference>